<gene>
    <name evidence="4" type="ORF">BFJ65_g14718</name>
</gene>
<dbReference type="SUPFAM" id="SSF52540">
    <property type="entry name" value="P-loop containing nucleoside triphosphate hydrolases"/>
    <property type="match status" value="2"/>
</dbReference>
<dbReference type="Pfam" id="PF14214">
    <property type="entry name" value="Helitron_like_N"/>
    <property type="match status" value="1"/>
</dbReference>
<dbReference type="Pfam" id="PF20209">
    <property type="entry name" value="DUF6570"/>
    <property type="match status" value="1"/>
</dbReference>
<protein>
    <submittedName>
        <fullName evidence="4">Uncharacterized protein</fullName>
    </submittedName>
</protein>
<feature type="region of interest" description="Disordered" evidence="1">
    <location>
        <begin position="154"/>
        <end position="247"/>
    </location>
</feature>
<dbReference type="InterPro" id="IPR025476">
    <property type="entry name" value="Helitron_helicase-like"/>
</dbReference>
<feature type="domain" description="DUF6570" evidence="3">
    <location>
        <begin position="1"/>
        <end position="132"/>
    </location>
</feature>
<reference evidence="4 5" key="1">
    <citation type="journal article" date="2018" name="Sci. Rep.">
        <title>Characterisation of pathogen-specific regions and novel effector candidates in Fusarium oxysporum f. sp. cepae.</title>
        <authorList>
            <person name="Armitage A.D."/>
            <person name="Taylor A."/>
            <person name="Sobczyk M.K."/>
            <person name="Baxter L."/>
            <person name="Greenfield B.P."/>
            <person name="Bates H.J."/>
            <person name="Wilson F."/>
            <person name="Jackson A.C."/>
            <person name="Ott S."/>
            <person name="Harrison R.J."/>
            <person name="Clarkson J.P."/>
        </authorList>
    </citation>
    <scope>NUCLEOTIDE SEQUENCE [LARGE SCALE GENOMIC DNA]</scope>
    <source>
        <strain evidence="4 5">FoC_Fus2</strain>
    </source>
</reference>
<proteinExistence type="predicted"/>
<name>A0A3L6N2X3_FUSOX</name>
<dbReference type="EMBL" id="MRCU01000010">
    <property type="protein sequence ID" value="RKK10723.1"/>
    <property type="molecule type" value="Genomic_DNA"/>
</dbReference>
<feature type="compositionally biased region" description="Basic and acidic residues" evidence="1">
    <location>
        <begin position="154"/>
        <end position="179"/>
    </location>
</feature>
<dbReference type="InterPro" id="IPR051055">
    <property type="entry name" value="PIF1_helicase"/>
</dbReference>
<dbReference type="InterPro" id="IPR046700">
    <property type="entry name" value="DUF6570"/>
</dbReference>
<sequence length="1666" mass="187585">MDIGCEHRYPEELDDLSPVEERLIALQAPFGYITKFAVDNKTPSGPSYRKHVKGHIVVFPNKVEDLVATVLPHPLLETIENIHVSWSGSSKPGPADVRHLLQVRKSRVRTALSWLQRNNPLYKHVTINHGEIDGWQYADGSNVPILIMDSMQREEPSVAEKAQTDHIVPDTDRGLEDNRSTSIEELLNSVQDGSSDNPIHMDDPPSTELHQLSPGAPGISAPATEPTDGNGDAVSSTSSSGMFPLDGPAAFEEADKLSFLAGVMPTTQSRQGEDSEPYAIQVQATGEQPFIRVERGADFADTLHEDFFPRTFPKLFPWGKGGPKALCGSDPVEHHSNHSLNYWARYVLQRHGGRFATHPVYCFLVFNILLRSSNRRISMVRMTKGSFDRVERVYRSLTADRLKRAEDEMRETRATTDPDISFLLRELSIFGHAQPLSNESRLLMRRKIQALNVWTGTPAIWITINPNDVNNPIKMRLSIHRLHEYDTAKELLADLQEKYDRIDLSTMDPVSSATFFHREVSLFFEKYVRTGQESVFGKISHYYATVETNERGSLHLHGLLWLHGNMQLPSLIDDLADPEEEDYRAQVTRYVDSVFHECLNENAGKVVRQERRPIHPVEEMMNNTEALTAAFDDESNFIAYCCQVHSHTYTCLKYSLKGLAEQGADKYRRTACRFKAPWKIVEETGFSEEGLLKIRRNHPLVNRYNKAMAVGLRHNHDVSMILTRTKGLAMVFYITNYATKLDTPMWKRIVLAAEVLRQLRESDVPSHQVSDSAEHDGQRPAVLNQSRQFLMRAANRIFSERQLSSVEAGVETDEEEPPETVHLREGGRTLLCLDAYAYRGHVLKDLCLYEYMSMIQLVRCHNQDENEARISLEGPSPECSNWVQKLRRPPEYAVPIFQGFISDDHDDEHPVYFKRNSVLHLALFVPWEDVLSKMQGDITDIWSDYEAALSPRLRFHVSNISLLRKSAEDARKDAKLWASRSEGDDTVDVELPLDEDDCEEAATVAEHHQNYKALLQTLQNAIRDSDATRDSPVLRSLVRDLCRENSAEEGRPFVQRHEGFYQQIRRTQDGALFQYPTLCGEDVQAAAKAQDMLHLRMLDEIEGGSQGAIHSTGNADTDDILAQQFDGKIPFPSQGQDSAVDVPRILIDISSATGFVELGHLAASAYTLNYLQSMALQLVCSFLGKCTADPDSAGQHLQYIGGPGGTGKSRIVDALKDVFAARGQSHLLQITGTSGSAAAQIGGTTVHSACALDARRSSRKQPLSFPEAKKWTWKQKLVLVIDEISMPFGGIPVVLLMGDFHQFAPVHETSLLVSKPMDPALAPLSQRSISHHQGCTLWHMFKTVVLLEEQVRTRDDPQLGALLDRVRAGLQREQDLHLLNTKLVDRSRIAFHTGLRAITPLNRSRWSLNMEAVVHWARFNKRHISVFVSTHSWRRSTLSQHEIARTIEQGDDSNCNIPGIFFYAQGMPVVVNKNIYTGLKIVNGAEFTAADVIPDHRYPAYHLADDVTIHFGPPLAILLRSRDTENLAIPTLPAGTVLIRPISQTLDPANPRFKFLSAKCTRRGLPVVPAFALTDYKAQGKTFEEVLLELRGHRIVNGEPSKCDFTSLYVQLSRCTTLRGVKLLSPVRHQDFIGNKLDQAIVDGMQRLRNLAVETRRIYEGRDRDT</sequence>
<feature type="domain" description="Helitron helicase-like" evidence="2">
    <location>
        <begin position="343"/>
        <end position="560"/>
    </location>
</feature>
<feature type="compositionally biased region" description="Polar residues" evidence="1">
    <location>
        <begin position="180"/>
        <end position="197"/>
    </location>
</feature>
<dbReference type="Gene3D" id="3.40.50.300">
    <property type="entry name" value="P-loop containing nucleotide triphosphate hydrolases"/>
    <property type="match status" value="1"/>
</dbReference>
<evidence type="ECO:0000256" key="1">
    <source>
        <dbReference type="SAM" id="MobiDB-lite"/>
    </source>
</evidence>
<evidence type="ECO:0000313" key="5">
    <source>
        <dbReference type="Proteomes" id="UP000270866"/>
    </source>
</evidence>
<evidence type="ECO:0000259" key="2">
    <source>
        <dbReference type="Pfam" id="PF14214"/>
    </source>
</evidence>
<evidence type="ECO:0000313" key="4">
    <source>
        <dbReference type="EMBL" id="RKK10723.1"/>
    </source>
</evidence>
<dbReference type="InterPro" id="IPR027417">
    <property type="entry name" value="P-loop_NTPase"/>
</dbReference>
<comment type="caution">
    <text evidence="4">The sequence shown here is derived from an EMBL/GenBank/DDBJ whole genome shotgun (WGS) entry which is preliminary data.</text>
</comment>
<evidence type="ECO:0000259" key="3">
    <source>
        <dbReference type="Pfam" id="PF20209"/>
    </source>
</evidence>
<accession>A0A3L6N2X3</accession>
<dbReference type="Proteomes" id="UP000270866">
    <property type="component" value="Unassembled WGS sequence"/>
</dbReference>
<dbReference type="PANTHER" id="PTHR47642">
    <property type="entry name" value="ATP-DEPENDENT DNA HELICASE"/>
    <property type="match status" value="1"/>
</dbReference>
<organism evidence="4 5">
    <name type="scientific">Fusarium oxysporum f. sp. cepae</name>
    <dbReference type="NCBI Taxonomy" id="396571"/>
    <lineage>
        <taxon>Eukaryota</taxon>
        <taxon>Fungi</taxon>
        <taxon>Dikarya</taxon>
        <taxon>Ascomycota</taxon>
        <taxon>Pezizomycotina</taxon>
        <taxon>Sordariomycetes</taxon>
        <taxon>Hypocreomycetidae</taxon>
        <taxon>Hypocreales</taxon>
        <taxon>Nectriaceae</taxon>
        <taxon>Fusarium</taxon>
        <taxon>Fusarium oxysporum species complex</taxon>
    </lineage>
</organism>